<dbReference type="AlphaFoldDB" id="A0A1B1Z6M2"/>
<name>A0A1B1Z6M2_9BACL</name>
<evidence type="ECO:0000313" key="2">
    <source>
        <dbReference type="Proteomes" id="UP000077412"/>
    </source>
</evidence>
<dbReference type="KEGG" id="far:ABE41_013810"/>
<accession>A0A1B1Z6M2</accession>
<organism evidence="1 2">
    <name type="scientific">Fictibacillus arsenicus</name>
    <dbReference type="NCBI Taxonomy" id="255247"/>
    <lineage>
        <taxon>Bacteria</taxon>
        <taxon>Bacillati</taxon>
        <taxon>Bacillota</taxon>
        <taxon>Bacilli</taxon>
        <taxon>Bacillales</taxon>
        <taxon>Fictibacillaceae</taxon>
        <taxon>Fictibacillus</taxon>
    </lineage>
</organism>
<keyword evidence="2" id="KW-1185">Reference proteome</keyword>
<reference evidence="1 2" key="1">
    <citation type="submission" date="2016-08" db="EMBL/GenBank/DDBJ databases">
        <title>Complete genome sequence of Fictibacillus arsenicus G25-54, a strain with toxicity to nematodes and a potential arsenic-resistance activity.</title>
        <authorList>
            <person name="Zheng Z."/>
        </authorList>
    </citation>
    <scope>NUCLEOTIDE SEQUENCE [LARGE SCALE GENOMIC DNA]</scope>
    <source>
        <strain evidence="1 2">G25-54</strain>
    </source>
</reference>
<dbReference type="EMBL" id="CP016761">
    <property type="protein sequence ID" value="ANX13082.1"/>
    <property type="molecule type" value="Genomic_DNA"/>
</dbReference>
<evidence type="ECO:0000313" key="1">
    <source>
        <dbReference type="EMBL" id="ANX13082.1"/>
    </source>
</evidence>
<dbReference type="Proteomes" id="UP000077412">
    <property type="component" value="Chromosome"/>
</dbReference>
<gene>
    <name evidence="1" type="ORF">ABE41_013810</name>
</gene>
<proteinExistence type="predicted"/>
<sequence length="59" mass="7012">MLLLCLQEKQQRSELPRRMPCEKNTQVAGTLIPQESRTLRFNQLVKEAFHKTFKNKKII</sequence>
<protein>
    <submittedName>
        <fullName evidence="1">Uncharacterized protein</fullName>
    </submittedName>
</protein>